<dbReference type="InterPro" id="IPR001173">
    <property type="entry name" value="Glyco_trans_2-like"/>
</dbReference>
<feature type="domain" description="Glycosyltransferase 2-like" evidence="1">
    <location>
        <begin position="7"/>
        <end position="125"/>
    </location>
</feature>
<dbReference type="Pfam" id="PF00535">
    <property type="entry name" value="Glycos_transf_2"/>
    <property type="match status" value="1"/>
</dbReference>
<reference evidence="2 3" key="1">
    <citation type="journal article" date="2011" name="J. Bacteriol.">
        <title>Genome sequence of Methyloversatilis universalis FAM5T, a methylotrophic representative of the order Rhodocyclales.</title>
        <authorList>
            <person name="Kittichotirat W."/>
            <person name="Good N.M."/>
            <person name="Hall R."/>
            <person name="Bringel F."/>
            <person name="Lajus A."/>
            <person name="Medigue C."/>
            <person name="Smalley N.E."/>
            <person name="Beck D."/>
            <person name="Bumgarner R."/>
            <person name="Vuilleumier S."/>
            <person name="Kalyuzhnaya M.G."/>
        </authorList>
    </citation>
    <scope>NUCLEOTIDE SEQUENCE [LARGE SCALE GENOMIC DNA]</scope>
    <source>
        <strain evidence="3">ATCC BAA-1314 / JCM 13912 / FAM5</strain>
    </source>
</reference>
<comment type="caution">
    <text evidence="2">The sequence shown here is derived from an EMBL/GenBank/DDBJ whole genome shotgun (WGS) entry which is preliminary data.</text>
</comment>
<organism evidence="2 3">
    <name type="scientific">Methyloversatilis universalis (strain ATCC BAA-1314 / DSM 25237 / JCM 13912 / CCUG 52030 / FAM5)</name>
    <dbReference type="NCBI Taxonomy" id="1000565"/>
    <lineage>
        <taxon>Bacteria</taxon>
        <taxon>Pseudomonadati</taxon>
        <taxon>Pseudomonadota</taxon>
        <taxon>Betaproteobacteria</taxon>
        <taxon>Nitrosomonadales</taxon>
        <taxon>Sterolibacteriaceae</taxon>
        <taxon>Methyloversatilis</taxon>
    </lineage>
</organism>
<keyword evidence="3" id="KW-1185">Reference proteome</keyword>
<dbReference type="Proteomes" id="UP000005019">
    <property type="component" value="Unassembled WGS sequence"/>
</dbReference>
<dbReference type="OrthoDB" id="433681at2"/>
<dbReference type="eggNOG" id="COG1216">
    <property type="taxonomic scope" value="Bacteria"/>
</dbReference>
<dbReference type="InterPro" id="IPR029044">
    <property type="entry name" value="Nucleotide-diphossugar_trans"/>
</dbReference>
<keyword evidence="2" id="KW-0808">Transferase</keyword>
<dbReference type="RefSeq" id="WP_008064369.1">
    <property type="nucleotide sequence ID" value="NZ_AFHG01000059.1"/>
</dbReference>
<dbReference type="GO" id="GO:0044010">
    <property type="term" value="P:single-species biofilm formation"/>
    <property type="evidence" value="ECO:0007669"/>
    <property type="project" value="TreeGrafter"/>
</dbReference>
<evidence type="ECO:0000313" key="2">
    <source>
        <dbReference type="EMBL" id="EGK69805.1"/>
    </source>
</evidence>
<dbReference type="STRING" id="1000565.METUNv1_03770"/>
<dbReference type="EMBL" id="AFHG01000059">
    <property type="protein sequence ID" value="EGK69805.1"/>
    <property type="molecule type" value="Genomic_DNA"/>
</dbReference>
<evidence type="ECO:0000259" key="1">
    <source>
        <dbReference type="Pfam" id="PF00535"/>
    </source>
</evidence>
<gene>
    <name evidence="2" type="ORF">METUNv1_03770</name>
</gene>
<dbReference type="InterPro" id="IPR050834">
    <property type="entry name" value="Glycosyltransf_2"/>
</dbReference>
<sequence length="297" mass="31546">MSAPTVSVVIPAYNAAWCVARAIDSVLAQTRAADDIIVVNDGSSDDTAGVLARYGDAIRVVSQSNAGLSAARNAGIAAARGDWVAFLDADDWWLPGKLAAQCALIEADPALGFCGGAAQTVDAEGRALGSWDPPASRGDILTDIFAVHATVAGSGSAVIARRELFARTGGFDTTLRSLEDIDMWMRLAAVARYDCVRERLVCILRTPGSMSRNREVMRSSALQVMNKNRALLPAAARGAFWRNAMAGVLADYAKWRYRDGERLAGLRDLAHAFALAPLARGRLLASLALAMLTGRQV</sequence>
<dbReference type="Gene3D" id="3.90.550.10">
    <property type="entry name" value="Spore Coat Polysaccharide Biosynthesis Protein SpsA, Chain A"/>
    <property type="match status" value="1"/>
</dbReference>
<name>F5RHH3_METUF</name>
<dbReference type="SUPFAM" id="SSF53448">
    <property type="entry name" value="Nucleotide-diphospho-sugar transferases"/>
    <property type="match status" value="1"/>
</dbReference>
<dbReference type="PANTHER" id="PTHR43685">
    <property type="entry name" value="GLYCOSYLTRANSFERASE"/>
    <property type="match status" value="1"/>
</dbReference>
<dbReference type="PANTHER" id="PTHR43685:SF2">
    <property type="entry name" value="GLYCOSYLTRANSFERASE 2-LIKE DOMAIN-CONTAINING PROTEIN"/>
    <property type="match status" value="1"/>
</dbReference>
<accession>F5RHH3</accession>
<dbReference type="GO" id="GO:0016740">
    <property type="term" value="F:transferase activity"/>
    <property type="evidence" value="ECO:0007669"/>
    <property type="project" value="UniProtKB-KW"/>
</dbReference>
<dbReference type="AlphaFoldDB" id="F5RHH3"/>
<proteinExistence type="predicted"/>
<protein>
    <submittedName>
        <fullName evidence="2">Glycosyl transferase family 2</fullName>
    </submittedName>
</protein>
<evidence type="ECO:0000313" key="3">
    <source>
        <dbReference type="Proteomes" id="UP000005019"/>
    </source>
</evidence>